<feature type="domain" description="MHYT" evidence="2">
    <location>
        <begin position="15"/>
        <end position="145"/>
    </location>
</feature>
<evidence type="ECO:0000259" key="2">
    <source>
        <dbReference type="PROSITE" id="PS50924"/>
    </source>
</evidence>
<feature type="transmembrane region" description="Helical" evidence="1">
    <location>
        <begin position="50"/>
        <end position="71"/>
    </location>
</feature>
<keyword evidence="1" id="KW-0812">Transmembrane</keyword>
<keyword evidence="1" id="KW-1133">Transmembrane helix</keyword>
<feature type="transmembrane region" description="Helical" evidence="1">
    <location>
        <begin position="20"/>
        <end position="38"/>
    </location>
</feature>
<sequence>MDPSQWIGQVINHSHKPGWIVLVYFISVTGCWTTLELLHRRTSARGYYNWYLLLAAAVVMGGVGVWCMHFIRNLAIEMDKGQPDLQIQYSAGFTVGSFLLPIFVLAIAFYFFSTSESVSMLGLKIGGVLTGMAVWNALYDLSAAT</sequence>
<proteinExistence type="predicted"/>
<dbReference type="Proteomes" id="UP001276659">
    <property type="component" value="Unassembled WGS sequence"/>
</dbReference>
<dbReference type="AlphaFoldDB" id="A0AAD9Z5Q3"/>
<evidence type="ECO:0000313" key="4">
    <source>
        <dbReference type="Proteomes" id="UP001276659"/>
    </source>
</evidence>
<organism evidence="3 4">
    <name type="scientific">Lepraria neglecta</name>
    <dbReference type="NCBI Taxonomy" id="209136"/>
    <lineage>
        <taxon>Eukaryota</taxon>
        <taxon>Fungi</taxon>
        <taxon>Dikarya</taxon>
        <taxon>Ascomycota</taxon>
        <taxon>Pezizomycotina</taxon>
        <taxon>Lecanoromycetes</taxon>
        <taxon>OSLEUM clade</taxon>
        <taxon>Lecanoromycetidae</taxon>
        <taxon>Lecanorales</taxon>
        <taxon>Lecanorineae</taxon>
        <taxon>Stereocaulaceae</taxon>
        <taxon>Lepraria</taxon>
    </lineage>
</organism>
<feature type="transmembrane region" description="Helical" evidence="1">
    <location>
        <begin position="91"/>
        <end position="112"/>
    </location>
</feature>
<evidence type="ECO:0000256" key="1">
    <source>
        <dbReference type="SAM" id="Phobius"/>
    </source>
</evidence>
<dbReference type="EMBL" id="JASNWA010000008">
    <property type="protein sequence ID" value="KAK3171198.1"/>
    <property type="molecule type" value="Genomic_DNA"/>
</dbReference>
<name>A0AAD9Z5Q3_9LECA</name>
<gene>
    <name evidence="3" type="ORF">OEA41_003282</name>
</gene>
<keyword evidence="1" id="KW-0472">Membrane</keyword>
<dbReference type="InterPro" id="IPR005330">
    <property type="entry name" value="MHYT_dom"/>
</dbReference>
<evidence type="ECO:0000313" key="3">
    <source>
        <dbReference type="EMBL" id="KAK3171198.1"/>
    </source>
</evidence>
<feature type="transmembrane region" description="Helical" evidence="1">
    <location>
        <begin position="121"/>
        <end position="139"/>
    </location>
</feature>
<keyword evidence="4" id="KW-1185">Reference proteome</keyword>
<accession>A0AAD9Z5Q3</accession>
<reference evidence="3" key="1">
    <citation type="submission" date="2022-11" db="EMBL/GenBank/DDBJ databases">
        <title>Chromosomal genome sequence assembly and mating type (MAT) locus characterization of the leprose asexual lichenized fungus Lepraria neglecta (Nyl.) Erichsen.</title>
        <authorList>
            <person name="Allen J.L."/>
            <person name="Pfeffer B."/>
        </authorList>
    </citation>
    <scope>NUCLEOTIDE SEQUENCE</scope>
    <source>
        <strain evidence="3">Allen 5258</strain>
    </source>
</reference>
<dbReference type="PANTHER" id="PTHR35152:SF1">
    <property type="entry name" value="DOMAIN SIGNALLING PROTEIN, PUTATIVE (AFU_ORTHOLOGUE AFUA_5G11310)-RELATED"/>
    <property type="match status" value="1"/>
</dbReference>
<comment type="caution">
    <text evidence="3">The sequence shown here is derived from an EMBL/GenBank/DDBJ whole genome shotgun (WGS) entry which is preliminary data.</text>
</comment>
<protein>
    <recommendedName>
        <fullName evidence="2">MHYT domain-containing protein</fullName>
    </recommendedName>
</protein>
<dbReference type="Pfam" id="PF03707">
    <property type="entry name" value="MHYT"/>
    <property type="match status" value="1"/>
</dbReference>
<dbReference type="PROSITE" id="PS50924">
    <property type="entry name" value="MHYT"/>
    <property type="match status" value="1"/>
</dbReference>
<dbReference type="PANTHER" id="PTHR35152">
    <property type="entry name" value="DOMAIN SIGNALLING PROTEIN, PUTATIVE (AFU_ORTHOLOGUE AFUA_5G11310)-RELATED"/>
    <property type="match status" value="1"/>
</dbReference>